<gene>
    <name evidence="6" type="ORF">NDES1114_LOCUS3946</name>
</gene>
<keyword evidence="3" id="KW-1015">Disulfide bond</keyword>
<dbReference type="PANTHER" id="PTHR21107:SF2">
    <property type="entry name" value="CYTOCHROME C OXIDASE ASSEMBLY PROTEIN COX19"/>
    <property type="match status" value="1"/>
</dbReference>
<organism evidence="6">
    <name type="scientific">Neobodo designis</name>
    <name type="common">Flagellated protozoan</name>
    <name type="synonym">Bodo designis</name>
    <dbReference type="NCBI Taxonomy" id="312471"/>
    <lineage>
        <taxon>Eukaryota</taxon>
        <taxon>Discoba</taxon>
        <taxon>Euglenozoa</taxon>
        <taxon>Kinetoplastea</taxon>
        <taxon>Metakinetoplastina</taxon>
        <taxon>Neobodonida</taxon>
        <taxon>Neobodo</taxon>
    </lineage>
</organism>
<dbReference type="PANTHER" id="PTHR21107">
    <property type="entry name" value="CYTOCHROME C OXIDASE ASSEMBLY PROTEIN COX19"/>
    <property type="match status" value="1"/>
</dbReference>
<comment type="similarity">
    <text evidence="4">Belongs to the COX19 family.</text>
</comment>
<evidence type="ECO:0000256" key="5">
    <source>
        <dbReference type="ARBA" id="ARBA00039385"/>
    </source>
</evidence>
<comment type="subcellular location">
    <subcellularLocation>
        <location evidence="1">Cytoplasm</location>
    </subcellularLocation>
</comment>
<dbReference type="PROSITE" id="PS51808">
    <property type="entry name" value="CHCH"/>
    <property type="match status" value="1"/>
</dbReference>
<sequence>MANPPPKTPSPKAPELGAFPLDHFRECKQEVQDYYACLEKNNRLTPMCRDFVRKYLQCRMDRGLMNKTDVDKFGIPKTEFVPATIHKDDTVRDATRAGGGAAWVPAAWEGKFKNKELERDDGYERDPKTKQRIVYEGEAYVPSRAKGDTI</sequence>
<dbReference type="InterPro" id="IPR051383">
    <property type="entry name" value="COX19"/>
</dbReference>
<dbReference type="GO" id="GO:0005758">
    <property type="term" value="C:mitochondrial intermembrane space"/>
    <property type="evidence" value="ECO:0007669"/>
    <property type="project" value="TreeGrafter"/>
</dbReference>
<dbReference type="AlphaFoldDB" id="A0A7S1L5J2"/>
<dbReference type="GO" id="GO:0033617">
    <property type="term" value="P:mitochondrial respiratory chain complex IV assembly"/>
    <property type="evidence" value="ECO:0007669"/>
    <property type="project" value="TreeGrafter"/>
</dbReference>
<name>A0A7S1L5J2_NEODS</name>
<evidence type="ECO:0000256" key="2">
    <source>
        <dbReference type="ARBA" id="ARBA00022490"/>
    </source>
</evidence>
<proteinExistence type="inferred from homology"/>
<evidence type="ECO:0000256" key="1">
    <source>
        <dbReference type="ARBA" id="ARBA00004496"/>
    </source>
</evidence>
<protein>
    <recommendedName>
        <fullName evidence="5">Cytochrome c oxidase assembly protein COX19</fullName>
    </recommendedName>
</protein>
<dbReference type="SUPFAM" id="SSF47072">
    <property type="entry name" value="Cysteine alpha-hairpin motif"/>
    <property type="match status" value="1"/>
</dbReference>
<evidence type="ECO:0000256" key="3">
    <source>
        <dbReference type="ARBA" id="ARBA00023157"/>
    </source>
</evidence>
<reference evidence="6" key="1">
    <citation type="submission" date="2021-01" db="EMBL/GenBank/DDBJ databases">
        <authorList>
            <person name="Corre E."/>
            <person name="Pelletier E."/>
            <person name="Niang G."/>
            <person name="Scheremetjew M."/>
            <person name="Finn R."/>
            <person name="Kale V."/>
            <person name="Holt S."/>
            <person name="Cochrane G."/>
            <person name="Meng A."/>
            <person name="Brown T."/>
            <person name="Cohen L."/>
        </authorList>
    </citation>
    <scope>NUCLEOTIDE SEQUENCE</scope>
    <source>
        <strain evidence="6">CCAP 1951/1</strain>
    </source>
</reference>
<dbReference type="InterPro" id="IPR009069">
    <property type="entry name" value="Cys_alpha_HP_mot_SF"/>
</dbReference>
<keyword evidence="2" id="KW-0963">Cytoplasm</keyword>
<accession>A0A7S1L5J2</accession>
<dbReference type="EMBL" id="HBGF01005781">
    <property type="protein sequence ID" value="CAD9094972.1"/>
    <property type="molecule type" value="Transcribed_RNA"/>
</dbReference>
<evidence type="ECO:0000313" key="6">
    <source>
        <dbReference type="EMBL" id="CAD9094972.1"/>
    </source>
</evidence>
<evidence type="ECO:0000256" key="4">
    <source>
        <dbReference type="ARBA" id="ARBA00038223"/>
    </source>
</evidence>